<protein>
    <submittedName>
        <fullName evidence="1">Uncharacterized protein</fullName>
    </submittedName>
</protein>
<comment type="caution">
    <text evidence="1">The sequence shown here is derived from an EMBL/GenBank/DDBJ whole genome shotgun (WGS) entry which is preliminary data.</text>
</comment>
<proteinExistence type="predicted"/>
<dbReference type="EMBL" id="LDJX01000002">
    <property type="protein sequence ID" value="KPM32857.1"/>
    <property type="molecule type" value="Genomic_DNA"/>
</dbReference>
<accession>A0A0P7AXR7</accession>
<reference evidence="1 2" key="1">
    <citation type="submission" date="2015-09" db="EMBL/GenBank/DDBJ databases">
        <title>Genome sequence of the marine flavobacterium Croceitalea dokdonensis DOKDO 023 that contains proton- and sodium-pumping rhodopsins.</title>
        <authorList>
            <person name="Kwon S.-K."/>
            <person name="Lee H.K."/>
            <person name="Kwak M.-J."/>
            <person name="Kim J.F."/>
        </authorList>
    </citation>
    <scope>NUCLEOTIDE SEQUENCE [LARGE SCALE GENOMIC DNA]</scope>
    <source>
        <strain evidence="1 2">DOKDO 023</strain>
    </source>
</reference>
<evidence type="ECO:0000313" key="1">
    <source>
        <dbReference type="EMBL" id="KPM32857.1"/>
    </source>
</evidence>
<gene>
    <name evidence="1" type="ORF">I595_1283</name>
</gene>
<keyword evidence="2" id="KW-1185">Reference proteome</keyword>
<dbReference type="Proteomes" id="UP000050280">
    <property type="component" value="Unassembled WGS sequence"/>
</dbReference>
<name>A0A0P7AXR7_9FLAO</name>
<dbReference type="AlphaFoldDB" id="A0A0P7AXR7"/>
<organism evidence="1 2">
    <name type="scientific">Croceitalea dokdonensis DOKDO 023</name>
    <dbReference type="NCBI Taxonomy" id="1300341"/>
    <lineage>
        <taxon>Bacteria</taxon>
        <taxon>Pseudomonadati</taxon>
        <taxon>Bacteroidota</taxon>
        <taxon>Flavobacteriia</taxon>
        <taxon>Flavobacteriales</taxon>
        <taxon>Flavobacteriaceae</taxon>
        <taxon>Croceitalea</taxon>
    </lineage>
</organism>
<evidence type="ECO:0000313" key="2">
    <source>
        <dbReference type="Proteomes" id="UP000050280"/>
    </source>
</evidence>
<sequence length="42" mass="4836">MFFYLFLAILKCKGTNYITFGRANLQNHNSIQNHSALHLASH</sequence>